<dbReference type="Proteomes" id="UP000076882">
    <property type="component" value="Unassembled WGS sequence"/>
</dbReference>
<keyword evidence="2" id="KW-0808">Transferase</keyword>
<dbReference type="EMBL" id="LUXM01000018">
    <property type="protein sequence ID" value="KZU96618.1"/>
    <property type="molecule type" value="Genomic_DNA"/>
</dbReference>
<dbReference type="InterPro" id="IPR046348">
    <property type="entry name" value="SIS_dom_sf"/>
</dbReference>
<dbReference type="Pfam" id="PF01380">
    <property type="entry name" value="SIS"/>
    <property type="match status" value="1"/>
</dbReference>
<keyword evidence="2" id="KW-0032">Aminotransferase</keyword>
<proteinExistence type="predicted"/>
<evidence type="ECO:0000313" key="3">
    <source>
        <dbReference type="EMBL" id="QQM60740.1"/>
    </source>
</evidence>
<dbReference type="GO" id="GO:0006487">
    <property type="term" value="P:protein N-linked glycosylation"/>
    <property type="evidence" value="ECO:0007669"/>
    <property type="project" value="TreeGrafter"/>
</dbReference>
<dbReference type="PANTHER" id="PTHR10937">
    <property type="entry name" value="GLUCOSAMINE--FRUCTOSE-6-PHOSPHATE AMINOTRANSFERASE, ISOMERIZING"/>
    <property type="match status" value="1"/>
</dbReference>
<dbReference type="GO" id="GO:0004360">
    <property type="term" value="F:glutamine-fructose-6-phosphate transaminase (isomerizing) activity"/>
    <property type="evidence" value="ECO:0007669"/>
    <property type="project" value="TreeGrafter"/>
</dbReference>
<evidence type="ECO:0000313" key="4">
    <source>
        <dbReference type="Proteomes" id="UP000076882"/>
    </source>
</evidence>
<evidence type="ECO:0000313" key="2">
    <source>
        <dbReference type="EMBL" id="KZU96618.1"/>
    </source>
</evidence>
<dbReference type="PATRIC" id="fig|1590.144.peg.2887"/>
<dbReference type="Proteomes" id="UP000595466">
    <property type="component" value="Chromosome"/>
</dbReference>
<dbReference type="InterPro" id="IPR001347">
    <property type="entry name" value="SIS_dom"/>
</dbReference>
<evidence type="ECO:0000313" key="5">
    <source>
        <dbReference type="Proteomes" id="UP000595466"/>
    </source>
</evidence>
<dbReference type="GO" id="GO:0006002">
    <property type="term" value="P:fructose 6-phosphate metabolic process"/>
    <property type="evidence" value="ECO:0007669"/>
    <property type="project" value="TreeGrafter"/>
</dbReference>
<dbReference type="Gene3D" id="3.40.50.10490">
    <property type="entry name" value="Glucose-6-phosphate isomerase like protein, domain 1"/>
    <property type="match status" value="2"/>
</dbReference>
<dbReference type="RefSeq" id="WP_003642853.1">
    <property type="nucleotide sequence ID" value="NZ_AP018405.1"/>
</dbReference>
<accession>A0A0M0CJG5</accession>
<name>A0A0M0CJG5_LACPN</name>
<dbReference type="GeneID" id="89670440"/>
<sequence length="366" mass="40517">MILMMMNNPTMLSYIRREQPVLERLLTNYPKQITAALTATPDHPQHWLILATGSRLNAANTARLYMQKTAALQVTIAAADLYVTYEEADPSVDVVIGISLKDDDPTMQAAIEKAHTASQAHVIIVTNQKSTALTAMADATCDLLTGKESVPYITLSFQAIVLTLMLLAVRSAALQARLTELAVNQELDEFSFLIESMNPTVQRANDFYRKFTIDFTNAPQFTAIGANVLAGTLTEMQAKFTEILRVPTHGYSLASFTHGGFMGTHEDHCQFYLEINTDPAVMTQLQAVKTYESRLTPHIYTISLTGDQPTVNDDQTLQLEAVADPYKAPLLAIIPFQVLAWFIAKSRGINLNHPMYADFQAATKLK</sequence>
<protein>
    <submittedName>
        <fullName evidence="2">Putative glucosamine-fructose-6-phosphateaminotransferase</fullName>
    </submittedName>
    <submittedName>
        <fullName evidence="3">SIS domain-containing protein</fullName>
    </submittedName>
</protein>
<evidence type="ECO:0000259" key="1">
    <source>
        <dbReference type="Pfam" id="PF01380"/>
    </source>
</evidence>
<dbReference type="EMBL" id="CP066817">
    <property type="protein sequence ID" value="QQM60740.1"/>
    <property type="molecule type" value="Genomic_DNA"/>
</dbReference>
<organism evidence="2 4">
    <name type="scientific">Lactiplantibacillus plantarum</name>
    <name type="common">Lactobacillus plantarum</name>
    <dbReference type="NCBI Taxonomy" id="1590"/>
    <lineage>
        <taxon>Bacteria</taxon>
        <taxon>Bacillati</taxon>
        <taxon>Bacillota</taxon>
        <taxon>Bacilli</taxon>
        <taxon>Lactobacillales</taxon>
        <taxon>Lactobacillaceae</taxon>
        <taxon>Lactiplantibacillus</taxon>
    </lineage>
</organism>
<dbReference type="SUPFAM" id="SSF53697">
    <property type="entry name" value="SIS domain"/>
    <property type="match status" value="1"/>
</dbReference>
<dbReference type="PANTHER" id="PTHR10937:SF17">
    <property type="entry name" value="GLUCOSAMINE-FRUCTOSE-6-PHOSPHATE AMINOTRANSFERASE"/>
    <property type="match status" value="1"/>
</dbReference>
<feature type="domain" description="SIS" evidence="1">
    <location>
        <begin position="46"/>
        <end position="167"/>
    </location>
</feature>
<reference evidence="2 4" key="1">
    <citation type="submission" date="2016-03" db="EMBL/GenBank/DDBJ databases">
        <title>Comparative genomics of 54 Lactobacillus plantarum strains reveals genomic uncoupling from niche constraints.</title>
        <authorList>
            <person name="Martino M.E."/>
        </authorList>
    </citation>
    <scope>NUCLEOTIDE SEQUENCE [LARGE SCALE GENOMIC DNA]</scope>
    <source>
        <strain evidence="2 4">19.1</strain>
    </source>
</reference>
<dbReference type="GO" id="GO:0006047">
    <property type="term" value="P:UDP-N-acetylglucosamine metabolic process"/>
    <property type="evidence" value="ECO:0007669"/>
    <property type="project" value="TreeGrafter"/>
</dbReference>
<dbReference type="KEGG" id="lpb:SH83_13870"/>
<dbReference type="GO" id="GO:0097367">
    <property type="term" value="F:carbohydrate derivative binding"/>
    <property type="evidence" value="ECO:0007669"/>
    <property type="project" value="InterPro"/>
</dbReference>
<dbReference type="AlphaFoldDB" id="A0A0M0CJG5"/>
<gene>
    <name evidence="3" type="ORF">JH395_13655</name>
    <name evidence="2" type="ORF">Lp19_0594</name>
</gene>
<reference evidence="3 5" key="2">
    <citation type="submission" date="2020-12" db="EMBL/GenBank/DDBJ databases">
        <title>Whole genome sequencing of Lactobacillus plantarum PC518.</title>
        <authorList>
            <person name="Guo Q."/>
        </authorList>
    </citation>
    <scope>NUCLEOTIDE SEQUENCE [LARGE SCALE GENOMIC DNA]</scope>
    <source>
        <strain evidence="3 5">PC518</strain>
    </source>
</reference>